<reference evidence="9" key="1">
    <citation type="journal article" date="2015" name="PeerJ">
        <title>First genomic representation of candidate bacterial phylum KSB3 points to enhanced environmental sensing as a trigger of wastewater bulking.</title>
        <authorList>
            <person name="Sekiguchi Y."/>
            <person name="Ohashi A."/>
            <person name="Parks D.H."/>
            <person name="Yamauchi T."/>
            <person name="Tyson G.W."/>
            <person name="Hugenholtz P."/>
        </authorList>
    </citation>
    <scope>NUCLEOTIDE SEQUENCE [LARGE SCALE GENOMIC DNA]</scope>
</reference>
<evidence type="ECO:0000256" key="3">
    <source>
        <dbReference type="ARBA" id="ARBA00022963"/>
    </source>
</evidence>
<feature type="domain" description="POTRA" evidence="8">
    <location>
        <begin position="366"/>
        <end position="438"/>
    </location>
</feature>
<feature type="short sequence motif" description="GXGXXG" evidence="6">
    <location>
        <begin position="66"/>
        <end position="71"/>
    </location>
</feature>
<evidence type="ECO:0000259" key="7">
    <source>
        <dbReference type="PROSITE" id="PS51635"/>
    </source>
</evidence>
<dbReference type="PROSITE" id="PS51779">
    <property type="entry name" value="POTRA"/>
    <property type="match status" value="1"/>
</dbReference>
<dbReference type="InterPro" id="IPR050301">
    <property type="entry name" value="NTE"/>
</dbReference>
<evidence type="ECO:0000256" key="1">
    <source>
        <dbReference type="ARBA" id="ARBA00004370"/>
    </source>
</evidence>
<name>A0A081C1P7_VECG1</name>
<feature type="short sequence motif" description="DGA/G" evidence="6">
    <location>
        <begin position="240"/>
        <end position="242"/>
    </location>
</feature>
<dbReference type="GO" id="GO:0019867">
    <property type="term" value="C:outer membrane"/>
    <property type="evidence" value="ECO:0007669"/>
    <property type="project" value="InterPro"/>
</dbReference>
<dbReference type="PROSITE" id="PS51635">
    <property type="entry name" value="PNPLA"/>
    <property type="match status" value="1"/>
</dbReference>
<dbReference type="PANTHER" id="PTHR14226:SF76">
    <property type="entry name" value="NTE FAMILY PROTEIN RSSA"/>
    <property type="match status" value="1"/>
</dbReference>
<dbReference type="InterPro" id="IPR016035">
    <property type="entry name" value="Acyl_Trfase/lysoPLipase"/>
</dbReference>
<dbReference type="Pfam" id="PF01734">
    <property type="entry name" value="Patatin"/>
    <property type="match status" value="1"/>
</dbReference>
<dbReference type="Pfam" id="PF01103">
    <property type="entry name" value="Omp85"/>
    <property type="match status" value="1"/>
</dbReference>
<dbReference type="Gene3D" id="3.10.20.310">
    <property type="entry name" value="membrane protein fhac"/>
    <property type="match status" value="1"/>
</dbReference>
<feature type="active site" description="Proton acceptor" evidence="6">
    <location>
        <position position="240"/>
    </location>
</feature>
<dbReference type="eggNOG" id="COG1752">
    <property type="taxonomic scope" value="Bacteria"/>
</dbReference>
<accession>A0A081C1P7</accession>
<keyword evidence="3 6" id="KW-0442">Lipid degradation</keyword>
<evidence type="ECO:0000256" key="6">
    <source>
        <dbReference type="PROSITE-ProRule" id="PRU01161"/>
    </source>
</evidence>
<keyword evidence="5" id="KW-0472">Membrane</keyword>
<evidence type="ECO:0000256" key="2">
    <source>
        <dbReference type="ARBA" id="ARBA00022801"/>
    </source>
</evidence>
<feature type="short sequence motif" description="GXSXG" evidence="6">
    <location>
        <begin position="93"/>
        <end position="97"/>
    </location>
</feature>
<dbReference type="STRING" id="1499967.U27_05476"/>
<sequence>MYGNVMAMKMKKTIGVVLSAISFVMICFLPGVWGQPVEQVSPETEQQSEVTPLKDVYPKVGLVLSGGGARGFAHIGAIKVLEELGMPIDYVVGTSMGSIVGGLYASGYSARELAQIIEEVNWEDIFSDTPPRNLWSYQKKREASKYIFGVDFDLKKGFVIPQGLTSGQKISNLMAFLTLPVADIEDFDDFPIPYRAVAADIVTGEEVVLGHGSLPEAMRASMAVPGAFTPVKIENHLLVDGGIVNNLPVDVAKQMGADIIIAVDISSPLKGQEELGNPISILGQMIGLQMLKITEAQQKMADVLIVPDLGNYSSVSFGSSQQISALGEEYTRMKIDELQALLDRIRKTRPASRSVPTSAIQTLENLFIEDIEIEGNTRYNESILLKQLHKQIGDTLMPDLLEERITELFSTGDYETVKFTLAPGKEQGKILKLWLEERRKNLHQLRFGMNYESRFDDAESDKMIFLVNSTFNKLTGRGSYWSNDLQFVNVTKFDSEYFQPLGKGFFITPYLYDHDDYQIIYEHEESVARYDRTERGIGVHLGTFIYRIGEVSVGFLLEDLDVSPSTAVDPEFFQDYNETLTSLTFRSHVDHLDTFPFPHSGTLLNVDYQLALEDLGGDAHFHRLLLDYWKYFALSDRNTLGFRFQAGTDFDSKIREYKYFVLGGNDSFAGYKVEELRGAHLGAVNLEYRYRLNELPSAVGGGIFLVANGSIGNAWKTLDEIEDDFSLEYGGSFGIGVDTVLGPVRADFAIGKSGRRIIYLNIGYKF</sequence>
<proteinExistence type="predicted"/>
<evidence type="ECO:0000313" key="10">
    <source>
        <dbReference type="Proteomes" id="UP000030661"/>
    </source>
</evidence>
<dbReference type="Proteomes" id="UP000030661">
    <property type="component" value="Unassembled WGS sequence"/>
</dbReference>
<evidence type="ECO:0000256" key="4">
    <source>
        <dbReference type="ARBA" id="ARBA00023098"/>
    </source>
</evidence>
<dbReference type="eggNOG" id="COG4775">
    <property type="taxonomic scope" value="Bacteria"/>
</dbReference>
<dbReference type="InterPro" id="IPR034746">
    <property type="entry name" value="POTRA"/>
</dbReference>
<dbReference type="HOGENOM" id="CLU_014750_1_0_0"/>
<feature type="domain" description="PNPLA" evidence="7">
    <location>
        <begin position="62"/>
        <end position="253"/>
    </location>
</feature>
<dbReference type="Gene3D" id="2.40.160.50">
    <property type="entry name" value="membrane protein fhac: a member of the omp85/tpsb transporter family"/>
    <property type="match status" value="1"/>
</dbReference>
<dbReference type="GO" id="GO:0016787">
    <property type="term" value="F:hydrolase activity"/>
    <property type="evidence" value="ECO:0007669"/>
    <property type="project" value="UniProtKB-UniRule"/>
</dbReference>
<gene>
    <name evidence="9" type="ORF">U27_05476</name>
</gene>
<protein>
    <submittedName>
        <fullName evidence="9">Patatin-like phospholipase</fullName>
    </submittedName>
</protein>
<dbReference type="SUPFAM" id="SSF52151">
    <property type="entry name" value="FabD/lysophospholipase-like"/>
    <property type="match status" value="1"/>
</dbReference>
<keyword evidence="2 6" id="KW-0378">Hydrolase</keyword>
<dbReference type="PANTHER" id="PTHR14226">
    <property type="entry name" value="NEUROPATHY TARGET ESTERASE/SWISS CHEESE D.MELANOGASTER"/>
    <property type="match status" value="1"/>
</dbReference>
<dbReference type="InterPro" id="IPR000184">
    <property type="entry name" value="Bac_surfAg_D15"/>
</dbReference>
<comment type="subcellular location">
    <subcellularLocation>
        <location evidence="1">Membrane</location>
    </subcellularLocation>
</comment>
<keyword evidence="10" id="KW-1185">Reference proteome</keyword>
<evidence type="ECO:0000256" key="5">
    <source>
        <dbReference type="ARBA" id="ARBA00023136"/>
    </source>
</evidence>
<keyword evidence="4 6" id="KW-0443">Lipid metabolism</keyword>
<dbReference type="Gene3D" id="3.40.1090.10">
    <property type="entry name" value="Cytosolic phospholipase A2 catalytic domain"/>
    <property type="match status" value="2"/>
</dbReference>
<evidence type="ECO:0000313" key="9">
    <source>
        <dbReference type="EMBL" id="GAK58502.1"/>
    </source>
</evidence>
<dbReference type="EMBL" id="DF820467">
    <property type="protein sequence ID" value="GAK58502.1"/>
    <property type="molecule type" value="Genomic_DNA"/>
</dbReference>
<dbReference type="InterPro" id="IPR002641">
    <property type="entry name" value="PNPLA_dom"/>
</dbReference>
<evidence type="ECO:0000259" key="8">
    <source>
        <dbReference type="PROSITE" id="PS51779"/>
    </source>
</evidence>
<dbReference type="CDD" id="cd07205">
    <property type="entry name" value="Pat_PNPLA6_PNPLA7_NTE1_like"/>
    <property type="match status" value="1"/>
</dbReference>
<feature type="active site" description="Nucleophile" evidence="6">
    <location>
        <position position="95"/>
    </location>
</feature>
<organism evidence="9">
    <name type="scientific">Vecturithrix granuli</name>
    <dbReference type="NCBI Taxonomy" id="1499967"/>
    <lineage>
        <taxon>Bacteria</taxon>
        <taxon>Candidatus Moduliflexota</taxon>
        <taxon>Candidatus Vecturitrichia</taxon>
        <taxon>Candidatus Vecturitrichales</taxon>
        <taxon>Candidatus Vecturitrichaceae</taxon>
        <taxon>Candidatus Vecturithrix</taxon>
    </lineage>
</organism>
<dbReference type="AlphaFoldDB" id="A0A081C1P7"/>
<dbReference type="GO" id="GO:0016042">
    <property type="term" value="P:lipid catabolic process"/>
    <property type="evidence" value="ECO:0007669"/>
    <property type="project" value="UniProtKB-UniRule"/>
</dbReference>